<dbReference type="CDD" id="cd07526">
    <property type="entry name" value="HAD_BPGM_like"/>
    <property type="match status" value="1"/>
</dbReference>
<dbReference type="InterPro" id="IPR023198">
    <property type="entry name" value="PGP-like_dom2"/>
</dbReference>
<evidence type="ECO:0000313" key="6">
    <source>
        <dbReference type="Proteomes" id="UP001320702"/>
    </source>
</evidence>
<comment type="cofactor">
    <cofactor evidence="1">
        <name>Mg(2+)</name>
        <dbReference type="ChEBI" id="CHEBI:18420"/>
    </cofactor>
</comment>
<keyword evidence="4" id="KW-0460">Magnesium</keyword>
<keyword evidence="3" id="KW-0479">Metal-binding</keyword>
<dbReference type="SFLD" id="SFLDS00003">
    <property type="entry name" value="Haloacid_Dehalogenase"/>
    <property type="match status" value="1"/>
</dbReference>
<keyword evidence="5" id="KW-0378">Hydrolase</keyword>
<dbReference type="Proteomes" id="UP001320702">
    <property type="component" value="Unassembled WGS sequence"/>
</dbReference>
<dbReference type="RefSeq" id="WP_260276052.1">
    <property type="nucleotide sequence ID" value="NZ_JANAVZ010000002.1"/>
</dbReference>
<dbReference type="SFLD" id="SFLDG01129">
    <property type="entry name" value="C1.5:_HAD__Beta-PGM__Phosphata"/>
    <property type="match status" value="1"/>
</dbReference>
<dbReference type="InterPro" id="IPR023214">
    <property type="entry name" value="HAD_sf"/>
</dbReference>
<comment type="similarity">
    <text evidence="2">Belongs to the HAD-like hydrolase superfamily. CbbY/CbbZ/Gph/YieH family.</text>
</comment>
<dbReference type="EMBL" id="JANAVZ010000002">
    <property type="protein sequence ID" value="MCT4332175.1"/>
    <property type="molecule type" value="Genomic_DNA"/>
</dbReference>
<reference evidence="5 6" key="1">
    <citation type="submission" date="2022-04" db="EMBL/GenBank/DDBJ databases">
        <title>Paracoccus sp. YLB-12 draft genome sequence.</title>
        <authorList>
            <person name="Yu L."/>
        </authorList>
    </citation>
    <scope>NUCLEOTIDE SEQUENCE [LARGE SCALE GENOMIC DNA]</scope>
    <source>
        <strain evidence="5 6">YLB-12</strain>
    </source>
</reference>
<dbReference type="PANTHER" id="PTHR46193">
    <property type="entry name" value="6-PHOSPHOGLUCONATE PHOSPHATASE"/>
    <property type="match status" value="1"/>
</dbReference>
<dbReference type="PRINTS" id="PR00413">
    <property type="entry name" value="HADHALOGNASE"/>
</dbReference>
<evidence type="ECO:0000256" key="1">
    <source>
        <dbReference type="ARBA" id="ARBA00001946"/>
    </source>
</evidence>
<comment type="caution">
    <text evidence="5">The sequence shown here is derived from an EMBL/GenBank/DDBJ whole genome shotgun (WGS) entry which is preliminary data.</text>
</comment>
<keyword evidence="6" id="KW-1185">Reference proteome</keyword>
<evidence type="ECO:0000256" key="2">
    <source>
        <dbReference type="ARBA" id="ARBA00006171"/>
    </source>
</evidence>
<accession>A0ABT2K6L8</accession>
<gene>
    <name evidence="5" type="ORF">MU516_04735</name>
</gene>
<protein>
    <submittedName>
        <fullName evidence="5">HAD family hydrolase</fullName>
    </submittedName>
</protein>
<dbReference type="SUPFAM" id="SSF56784">
    <property type="entry name" value="HAD-like"/>
    <property type="match status" value="1"/>
</dbReference>
<dbReference type="InterPro" id="IPR006439">
    <property type="entry name" value="HAD-SF_hydro_IA"/>
</dbReference>
<dbReference type="Pfam" id="PF00702">
    <property type="entry name" value="Hydrolase"/>
    <property type="match status" value="1"/>
</dbReference>
<evidence type="ECO:0000256" key="4">
    <source>
        <dbReference type="ARBA" id="ARBA00022842"/>
    </source>
</evidence>
<dbReference type="InterPro" id="IPR036412">
    <property type="entry name" value="HAD-like_sf"/>
</dbReference>
<organism evidence="5 6">
    <name type="scientific">Paracoccus maritimus</name>
    <dbReference type="NCBI Taxonomy" id="2933292"/>
    <lineage>
        <taxon>Bacteria</taxon>
        <taxon>Pseudomonadati</taxon>
        <taxon>Pseudomonadota</taxon>
        <taxon>Alphaproteobacteria</taxon>
        <taxon>Rhodobacterales</taxon>
        <taxon>Paracoccaceae</taxon>
        <taxon>Paracoccus</taxon>
    </lineage>
</organism>
<evidence type="ECO:0000313" key="5">
    <source>
        <dbReference type="EMBL" id="MCT4332175.1"/>
    </source>
</evidence>
<sequence length="222" mass="23948">MQLDLVIFDCDGVIADSEVLSATVLIEQLAALVIDVSPGYVRQYFLGRSFPTVAGMIRDRFRRPLPDDFEAQYRRRLLERYETELHPTPGLLPILSSLTVPVCIASSSSPPRVARTLQILGLAGRFGGNVFTASQVALGKPAPDLFLFAADSMGVSPARALVVEDSRPGIDAGLAAGMRVLHFTGGSHLRGASDPVADVRSFDNWSEFPQLLLDLGQGAEQP</sequence>
<name>A0ABT2K6L8_9RHOB</name>
<dbReference type="GO" id="GO:0016787">
    <property type="term" value="F:hydrolase activity"/>
    <property type="evidence" value="ECO:0007669"/>
    <property type="project" value="UniProtKB-KW"/>
</dbReference>
<evidence type="ECO:0000256" key="3">
    <source>
        <dbReference type="ARBA" id="ARBA00022723"/>
    </source>
</evidence>
<dbReference type="Gene3D" id="3.40.50.1000">
    <property type="entry name" value="HAD superfamily/HAD-like"/>
    <property type="match status" value="1"/>
</dbReference>
<dbReference type="Gene3D" id="1.10.150.240">
    <property type="entry name" value="Putative phosphatase, domain 2"/>
    <property type="match status" value="1"/>
</dbReference>
<proteinExistence type="inferred from homology"/>
<dbReference type="NCBIfam" id="TIGR01509">
    <property type="entry name" value="HAD-SF-IA-v3"/>
    <property type="match status" value="1"/>
</dbReference>
<dbReference type="PANTHER" id="PTHR46193:SF10">
    <property type="entry name" value="6-PHOSPHOGLUCONATE PHOSPHATASE"/>
    <property type="match status" value="1"/>
</dbReference>
<dbReference type="InterPro" id="IPR051600">
    <property type="entry name" value="Beta-PGM-like"/>
</dbReference>